<keyword evidence="2" id="KW-1185">Reference proteome</keyword>
<comment type="caution">
    <text evidence="1">The sequence shown here is derived from an EMBL/GenBank/DDBJ whole genome shotgun (WGS) entry which is preliminary data.</text>
</comment>
<sequence length="239" mass="27101">MFAKLCIYAFSLIAITTITIGVPLEVSSKLTSRRAQLEKYGTLNQQSLSRRGHLNKRFQLVECLDGNDVLIDSYCDKLRKIIVHCQHPDGKLITFNKSCKKDEVCIDYNDANENHQSVCMEKLYIRTWTSIEYNKLSCSSDTAYIQGGDLHTGVNTYDGDGNPAEVYELQTFLSEQVVESNFYKHNITKDFHDYRNTERIKYCFIPGSNLKITAYAVAINFDPRAGNDKGTPVLVAPSE</sequence>
<dbReference type="AlphaFoldDB" id="A0A015IA71"/>
<name>A0A015IA71_RHIIW</name>
<dbReference type="HOGENOM" id="CLU_1161685_0_0_1"/>
<dbReference type="SMR" id="A0A015IA71"/>
<reference evidence="1 2" key="1">
    <citation type="submission" date="2014-02" db="EMBL/GenBank/DDBJ databases">
        <title>Single nucleus genome sequencing reveals high similarity among nuclei of an endomycorrhizal fungus.</title>
        <authorList>
            <person name="Lin K."/>
            <person name="Geurts R."/>
            <person name="Zhang Z."/>
            <person name="Limpens E."/>
            <person name="Saunders D.G."/>
            <person name="Mu D."/>
            <person name="Pang E."/>
            <person name="Cao H."/>
            <person name="Cha H."/>
            <person name="Lin T."/>
            <person name="Zhou Q."/>
            <person name="Shang Y."/>
            <person name="Li Y."/>
            <person name="Ivanov S."/>
            <person name="Sharma T."/>
            <person name="Velzen R.V."/>
            <person name="Ruijter N.D."/>
            <person name="Aanen D.K."/>
            <person name="Win J."/>
            <person name="Kamoun S."/>
            <person name="Bisseling T."/>
            <person name="Huang S."/>
        </authorList>
    </citation>
    <scope>NUCLEOTIDE SEQUENCE [LARGE SCALE GENOMIC DNA]</scope>
    <source>
        <strain evidence="2">DAOM197198w</strain>
    </source>
</reference>
<evidence type="ECO:0000313" key="1">
    <source>
        <dbReference type="EMBL" id="EXX50675.1"/>
    </source>
</evidence>
<protein>
    <submittedName>
        <fullName evidence="1">Uncharacterized protein</fullName>
    </submittedName>
</protein>
<dbReference type="Proteomes" id="UP000022910">
    <property type="component" value="Unassembled WGS sequence"/>
</dbReference>
<dbReference type="EMBL" id="JEMT01029843">
    <property type="protein sequence ID" value="EXX50675.1"/>
    <property type="molecule type" value="Genomic_DNA"/>
</dbReference>
<proteinExistence type="predicted"/>
<organism evidence="1 2">
    <name type="scientific">Rhizophagus irregularis (strain DAOM 197198w)</name>
    <name type="common">Glomus intraradices</name>
    <dbReference type="NCBI Taxonomy" id="1432141"/>
    <lineage>
        <taxon>Eukaryota</taxon>
        <taxon>Fungi</taxon>
        <taxon>Fungi incertae sedis</taxon>
        <taxon>Mucoromycota</taxon>
        <taxon>Glomeromycotina</taxon>
        <taxon>Glomeromycetes</taxon>
        <taxon>Glomerales</taxon>
        <taxon>Glomeraceae</taxon>
        <taxon>Rhizophagus</taxon>
    </lineage>
</organism>
<accession>A0A015IA71</accession>
<gene>
    <name evidence="1" type="ORF">RirG_268530</name>
</gene>
<dbReference type="OrthoDB" id="2325175at2759"/>
<evidence type="ECO:0000313" key="2">
    <source>
        <dbReference type="Proteomes" id="UP000022910"/>
    </source>
</evidence>